<evidence type="ECO:0000256" key="1">
    <source>
        <dbReference type="ARBA" id="ARBA00001033"/>
    </source>
</evidence>
<evidence type="ECO:0000256" key="8">
    <source>
        <dbReference type="PIRSR" id="PIRSR600760-2"/>
    </source>
</evidence>
<comment type="cofactor">
    <cofactor evidence="2 8 9">
        <name>Mg(2+)</name>
        <dbReference type="ChEBI" id="CHEBI:18420"/>
    </cofactor>
</comment>
<dbReference type="Proteomes" id="UP000005090">
    <property type="component" value="Chromosome"/>
</dbReference>
<feature type="binding site" evidence="8">
    <location>
        <position position="210"/>
    </location>
    <ligand>
        <name>Mg(2+)</name>
        <dbReference type="ChEBI" id="CHEBI:18420"/>
        <label>1</label>
        <note>catalytic</note>
    </ligand>
</feature>
<sequence length="254" mass="27747">MRVTPAALEKVIRAAGVIGMKYFNNRKNIAINKKAARDFVTEADVAIEAFLKETLTREYPEYGFWGEETGQSADQSSRWIVDPIDGTHSFAKGQYGWSISIALEIGGEIVLGAVHAPVLNDLYLAEKGKGAVKNGERTYVSDEAVLGDAMISTGFACLRNYLADNNLERFCRIAQRTTGQRRFCSAALDLCMVADGQVDAFWEQELNLYDVAAGALIVLEAGGTLTDFKGNPGLFPKQILATNGKLLDQILPLM</sequence>
<dbReference type="InterPro" id="IPR033942">
    <property type="entry name" value="IMPase"/>
</dbReference>
<dbReference type="RefSeq" id="WP_005368720.1">
    <property type="nucleotide sequence ID" value="NZ_CM001475.1"/>
</dbReference>
<keyword evidence="6" id="KW-0804">Transcription</keyword>
<keyword evidence="7 8" id="KW-0460">Magnesium</keyword>
<evidence type="ECO:0000256" key="7">
    <source>
        <dbReference type="ARBA" id="ARBA00022842"/>
    </source>
</evidence>
<dbReference type="FunFam" id="3.30.540.10:FF:000003">
    <property type="entry name" value="Inositol-1-monophosphatase"/>
    <property type="match status" value="1"/>
</dbReference>
<dbReference type="InterPro" id="IPR020550">
    <property type="entry name" value="Inositol_monophosphatase_CS"/>
</dbReference>
<evidence type="ECO:0000256" key="2">
    <source>
        <dbReference type="ARBA" id="ARBA00001946"/>
    </source>
</evidence>
<evidence type="ECO:0000256" key="3">
    <source>
        <dbReference type="ARBA" id="ARBA00009759"/>
    </source>
</evidence>
<dbReference type="PANTHER" id="PTHR20854">
    <property type="entry name" value="INOSITOL MONOPHOSPHATASE"/>
    <property type="match status" value="1"/>
</dbReference>
<evidence type="ECO:0000256" key="6">
    <source>
        <dbReference type="ARBA" id="ARBA00022814"/>
    </source>
</evidence>
<dbReference type="EMBL" id="CM001475">
    <property type="protein sequence ID" value="EIC28057.1"/>
    <property type="molecule type" value="Genomic_DNA"/>
</dbReference>
<accession>H8GKP9</accession>
<dbReference type="Pfam" id="PF00459">
    <property type="entry name" value="Inositol_P"/>
    <property type="match status" value="1"/>
</dbReference>
<dbReference type="InterPro" id="IPR022337">
    <property type="entry name" value="Inositol_monophosphatase_SuhB"/>
</dbReference>
<keyword evidence="5 9" id="KW-0378">Hydrolase</keyword>
<feature type="binding site" evidence="8">
    <location>
        <position position="82"/>
    </location>
    <ligand>
        <name>Mg(2+)</name>
        <dbReference type="ChEBI" id="CHEBI:18420"/>
        <label>1</label>
        <note>catalytic</note>
    </ligand>
</feature>
<dbReference type="SUPFAM" id="SSF56655">
    <property type="entry name" value="Carbohydrate phosphatase"/>
    <property type="match status" value="1"/>
</dbReference>
<dbReference type="GO" id="GO:0008934">
    <property type="term" value="F:inositol monophosphate 1-phosphatase activity"/>
    <property type="evidence" value="ECO:0007669"/>
    <property type="project" value="InterPro"/>
</dbReference>
<dbReference type="Gene3D" id="3.30.540.10">
    <property type="entry name" value="Fructose-1,6-Bisphosphatase, subunit A, domain 1"/>
    <property type="match status" value="1"/>
</dbReference>
<gene>
    <name evidence="10" type="ORF">Metal_0190</name>
</gene>
<dbReference type="PROSITE" id="PS00629">
    <property type="entry name" value="IMP_1"/>
    <property type="match status" value="1"/>
</dbReference>
<evidence type="ECO:0000256" key="9">
    <source>
        <dbReference type="RuleBase" id="RU364068"/>
    </source>
</evidence>
<dbReference type="InterPro" id="IPR020583">
    <property type="entry name" value="Inositol_monoP_metal-BS"/>
</dbReference>
<evidence type="ECO:0000256" key="5">
    <source>
        <dbReference type="ARBA" id="ARBA00022801"/>
    </source>
</evidence>
<feature type="binding site" evidence="8">
    <location>
        <position position="84"/>
    </location>
    <ligand>
        <name>Mg(2+)</name>
        <dbReference type="ChEBI" id="CHEBI:18420"/>
        <label>1</label>
        <note>catalytic</note>
    </ligand>
</feature>
<dbReference type="PANTHER" id="PTHR20854:SF4">
    <property type="entry name" value="INOSITOL-1-MONOPHOSPHATASE-RELATED"/>
    <property type="match status" value="1"/>
</dbReference>
<comment type="catalytic activity">
    <reaction evidence="1 9">
        <text>a myo-inositol phosphate + H2O = myo-inositol + phosphate</text>
        <dbReference type="Rhea" id="RHEA:24056"/>
        <dbReference type="ChEBI" id="CHEBI:15377"/>
        <dbReference type="ChEBI" id="CHEBI:17268"/>
        <dbReference type="ChEBI" id="CHEBI:43474"/>
        <dbReference type="ChEBI" id="CHEBI:84139"/>
        <dbReference type="EC" id="3.1.3.25"/>
    </reaction>
</comment>
<organism evidence="10 11">
    <name type="scientific">Methylomicrobium album BG8</name>
    <dbReference type="NCBI Taxonomy" id="686340"/>
    <lineage>
        <taxon>Bacteria</taxon>
        <taxon>Pseudomonadati</taxon>
        <taxon>Pseudomonadota</taxon>
        <taxon>Gammaproteobacteria</taxon>
        <taxon>Methylococcales</taxon>
        <taxon>Methylococcaceae</taxon>
        <taxon>Methylomicrobium</taxon>
    </lineage>
</organism>
<reference evidence="10 11" key="1">
    <citation type="journal article" date="2013" name="Genome Announc.">
        <title>Genome Sequence of the Obligate Gammaproteobacterial Methanotroph Methylomicrobium album Strain BG8.</title>
        <authorList>
            <person name="Kits K.D."/>
            <person name="Kalyuzhnaya M.G."/>
            <person name="Klotz M.G."/>
            <person name="Jetten M.S."/>
            <person name="Op den Camp H.J."/>
            <person name="Vuilleumier S."/>
            <person name="Bringel F."/>
            <person name="Dispirito A.A."/>
            <person name="Murrell J.C."/>
            <person name="Bruce D."/>
            <person name="Cheng J.F."/>
            <person name="Copeland A."/>
            <person name="Goodwin L."/>
            <person name="Hauser L."/>
            <person name="Lajus A."/>
            <person name="Land M.L."/>
            <person name="Lapidus A."/>
            <person name="Lucas S."/>
            <person name="Medigue C."/>
            <person name="Pitluck S."/>
            <person name="Woyke T."/>
            <person name="Zeytun A."/>
            <person name="Stein L.Y."/>
        </authorList>
    </citation>
    <scope>NUCLEOTIDE SEQUENCE [LARGE SCALE GENOMIC DNA]</scope>
    <source>
        <strain evidence="10 11">BG8</strain>
    </source>
</reference>
<dbReference type="PRINTS" id="PR01959">
    <property type="entry name" value="SBIMPHPHTASE"/>
</dbReference>
<keyword evidence="6" id="KW-0889">Transcription antitermination</keyword>
<protein>
    <recommendedName>
        <fullName evidence="9">Inositol-1-monophosphatase</fullName>
        <ecNumber evidence="9">3.1.3.25</ecNumber>
    </recommendedName>
</protein>
<evidence type="ECO:0000256" key="4">
    <source>
        <dbReference type="ARBA" id="ARBA00022723"/>
    </source>
</evidence>
<name>H8GKP9_METAL</name>
<dbReference type="STRING" id="686340.Metal_0190"/>
<dbReference type="GO" id="GO:0046854">
    <property type="term" value="P:phosphatidylinositol phosphate biosynthetic process"/>
    <property type="evidence" value="ECO:0007669"/>
    <property type="project" value="InterPro"/>
</dbReference>
<keyword evidence="11" id="KW-1185">Reference proteome</keyword>
<proteinExistence type="inferred from homology"/>
<dbReference type="GO" id="GO:0046872">
    <property type="term" value="F:metal ion binding"/>
    <property type="evidence" value="ECO:0007669"/>
    <property type="project" value="UniProtKB-KW"/>
</dbReference>
<dbReference type="CDD" id="cd01639">
    <property type="entry name" value="IMPase"/>
    <property type="match status" value="1"/>
</dbReference>
<dbReference type="eggNOG" id="COG0483">
    <property type="taxonomic scope" value="Bacteria"/>
</dbReference>
<comment type="similarity">
    <text evidence="3 9">Belongs to the inositol monophosphatase superfamily.</text>
</comment>
<evidence type="ECO:0000313" key="10">
    <source>
        <dbReference type="EMBL" id="EIC28057.1"/>
    </source>
</evidence>
<keyword evidence="4 8" id="KW-0479">Metal-binding</keyword>
<dbReference type="EC" id="3.1.3.25" evidence="9"/>
<dbReference type="GO" id="GO:0031564">
    <property type="term" value="P:transcription antitermination"/>
    <property type="evidence" value="ECO:0007669"/>
    <property type="project" value="UniProtKB-KW"/>
</dbReference>
<feature type="binding site" evidence="8">
    <location>
        <position position="67"/>
    </location>
    <ligand>
        <name>Mg(2+)</name>
        <dbReference type="ChEBI" id="CHEBI:18420"/>
        <label>1</label>
        <note>catalytic</note>
    </ligand>
</feature>
<evidence type="ECO:0000313" key="11">
    <source>
        <dbReference type="Proteomes" id="UP000005090"/>
    </source>
</evidence>
<feature type="binding site" evidence="8">
    <location>
        <position position="85"/>
    </location>
    <ligand>
        <name>Mg(2+)</name>
        <dbReference type="ChEBI" id="CHEBI:18420"/>
        <label>1</label>
        <note>catalytic</note>
    </ligand>
</feature>
<keyword evidence="6" id="KW-0805">Transcription regulation</keyword>
<dbReference type="InterPro" id="IPR000760">
    <property type="entry name" value="Inositol_monophosphatase-like"/>
</dbReference>
<dbReference type="AlphaFoldDB" id="H8GKP9"/>
<dbReference type="Gene3D" id="3.40.190.80">
    <property type="match status" value="1"/>
</dbReference>
<dbReference type="HOGENOM" id="CLU_044118_0_4_6"/>
<dbReference type="GO" id="GO:0006020">
    <property type="term" value="P:inositol metabolic process"/>
    <property type="evidence" value="ECO:0007669"/>
    <property type="project" value="TreeGrafter"/>
</dbReference>
<dbReference type="PRINTS" id="PR00377">
    <property type="entry name" value="IMPHPHTASES"/>
</dbReference>
<dbReference type="GO" id="GO:0007165">
    <property type="term" value="P:signal transduction"/>
    <property type="evidence" value="ECO:0007669"/>
    <property type="project" value="TreeGrafter"/>
</dbReference>
<dbReference type="PROSITE" id="PS00630">
    <property type="entry name" value="IMP_2"/>
    <property type="match status" value="1"/>
</dbReference>